<organism evidence="2 3">
    <name type="scientific">Humicola insolens</name>
    <name type="common">Soft-rot fungus</name>
    <dbReference type="NCBI Taxonomy" id="85995"/>
    <lineage>
        <taxon>Eukaryota</taxon>
        <taxon>Fungi</taxon>
        <taxon>Dikarya</taxon>
        <taxon>Ascomycota</taxon>
        <taxon>Pezizomycotina</taxon>
        <taxon>Sordariomycetes</taxon>
        <taxon>Sordariomycetidae</taxon>
        <taxon>Sordariales</taxon>
        <taxon>Chaetomiaceae</taxon>
        <taxon>Mycothermus</taxon>
    </lineage>
</organism>
<evidence type="ECO:0000256" key="1">
    <source>
        <dbReference type="SAM" id="MobiDB-lite"/>
    </source>
</evidence>
<dbReference type="EMBL" id="JAZGSY010000040">
    <property type="protein sequence ID" value="KAL1842546.1"/>
    <property type="molecule type" value="Genomic_DNA"/>
</dbReference>
<feature type="compositionally biased region" description="Low complexity" evidence="1">
    <location>
        <begin position="23"/>
        <end position="34"/>
    </location>
</feature>
<comment type="caution">
    <text evidence="2">The sequence shown here is derived from an EMBL/GenBank/DDBJ whole genome shotgun (WGS) entry which is preliminary data.</text>
</comment>
<accession>A0ABR3VM43</accession>
<protein>
    <submittedName>
        <fullName evidence="2">Uncharacterized protein</fullName>
    </submittedName>
</protein>
<proteinExistence type="predicted"/>
<name>A0ABR3VM43_HUMIN</name>
<reference evidence="2 3" key="1">
    <citation type="journal article" date="2024" name="Commun. Biol.">
        <title>Comparative genomic analysis of thermophilic fungi reveals convergent evolutionary adaptations and gene losses.</title>
        <authorList>
            <person name="Steindorff A.S."/>
            <person name="Aguilar-Pontes M.V."/>
            <person name="Robinson A.J."/>
            <person name="Andreopoulos B."/>
            <person name="LaButti K."/>
            <person name="Kuo A."/>
            <person name="Mondo S."/>
            <person name="Riley R."/>
            <person name="Otillar R."/>
            <person name="Haridas S."/>
            <person name="Lipzen A."/>
            <person name="Grimwood J."/>
            <person name="Schmutz J."/>
            <person name="Clum A."/>
            <person name="Reid I.D."/>
            <person name="Moisan M.C."/>
            <person name="Butler G."/>
            <person name="Nguyen T.T.M."/>
            <person name="Dewar K."/>
            <person name="Conant G."/>
            <person name="Drula E."/>
            <person name="Henrissat B."/>
            <person name="Hansel C."/>
            <person name="Singer S."/>
            <person name="Hutchinson M.I."/>
            <person name="de Vries R.P."/>
            <person name="Natvig D.O."/>
            <person name="Powell A.J."/>
            <person name="Tsang A."/>
            <person name="Grigoriev I.V."/>
        </authorList>
    </citation>
    <scope>NUCLEOTIDE SEQUENCE [LARGE SCALE GENOMIC DNA]</scope>
    <source>
        <strain evidence="2 3">CBS 620.91</strain>
    </source>
</reference>
<evidence type="ECO:0000313" key="2">
    <source>
        <dbReference type="EMBL" id="KAL1842546.1"/>
    </source>
</evidence>
<feature type="region of interest" description="Disordered" evidence="1">
    <location>
        <begin position="1"/>
        <end position="95"/>
    </location>
</feature>
<dbReference type="Proteomes" id="UP001583172">
    <property type="component" value="Unassembled WGS sequence"/>
</dbReference>
<sequence length="244" mass="28296">MDDTHSYSLPLRPDISSDWRACPSSINSNPSNSNEQYYSARGPSSPDAEDMHGCWIRYPNSSARQRKKNQKSSAGSDKTHQESKKQPIGPRNQNPGIDVALRAFYHEIDPLVNLLQKTLNSFRDDTEKLRKWAEQDTLNTVWRNKIDYTCRNKTHKQLLEGAPGRFAAVKAYIKQALKQAKLLKETWDDRHDMERQVWVAKRMLQWCGQIIDLAQRVANEFPVCKELIWELQDVRDNMEITVIP</sequence>
<evidence type="ECO:0000313" key="3">
    <source>
        <dbReference type="Proteomes" id="UP001583172"/>
    </source>
</evidence>
<keyword evidence="3" id="KW-1185">Reference proteome</keyword>
<gene>
    <name evidence="2" type="ORF">VTJ49DRAFT_5022</name>
</gene>